<reference evidence="1" key="1">
    <citation type="submission" date="2021-06" db="EMBL/GenBank/DDBJ databases">
        <authorList>
            <person name="Kallberg Y."/>
            <person name="Tangrot J."/>
            <person name="Rosling A."/>
        </authorList>
    </citation>
    <scope>NUCLEOTIDE SEQUENCE</scope>
    <source>
        <strain evidence="1">IL203A</strain>
    </source>
</reference>
<feature type="non-terminal residue" evidence="1">
    <location>
        <position position="365"/>
    </location>
</feature>
<accession>A0ACA9NXL7</accession>
<gene>
    <name evidence="1" type="ORF">DHETER_LOCUS10599</name>
</gene>
<evidence type="ECO:0000313" key="1">
    <source>
        <dbReference type="EMBL" id="CAG8679954.1"/>
    </source>
</evidence>
<comment type="caution">
    <text evidence="1">The sequence shown here is derived from an EMBL/GenBank/DDBJ whole genome shotgun (WGS) entry which is preliminary data.</text>
</comment>
<proteinExistence type="predicted"/>
<protein>
    <submittedName>
        <fullName evidence="1">3977_t:CDS:1</fullName>
    </submittedName>
</protein>
<keyword evidence="2" id="KW-1185">Reference proteome</keyword>
<evidence type="ECO:0000313" key="2">
    <source>
        <dbReference type="Proteomes" id="UP000789702"/>
    </source>
</evidence>
<dbReference type="Proteomes" id="UP000789702">
    <property type="component" value="Unassembled WGS sequence"/>
</dbReference>
<sequence length="365" mass="40702">ISLTTIPKLNPDPNIIEYDVASLAYGGYILTTYRLISSTSLGFFLYLFNESDQQVTWELTEPQPTNFAGIHDVLSNNTLLLAQVETPTSWSLLVNELPRFVGNQDHGYQNFQVNSSYPEINSTVSSNISSISITYYNQVDLSEGNITIYQIIDSDNAVVRQVVSGNNNQFCTLSNDGKSVTINVIPSTFNNPGQKYYVQIDNNFVRSQSFKEPLLGIQPRTWLFTLAPLENFTRAADTTGLLCLTTNGTRIIPVKPERLSSNENSQTINGGTPSEQDLISLTISDPKNNIDRSVPLVIQDLDAMIRNIDITMISAGNVTKYLDKNYGFKVSPNIWQTYKLKLVGLFVALSIFVILFLGARQKEPK</sequence>
<organism evidence="1 2">
    <name type="scientific">Dentiscutata heterogama</name>
    <dbReference type="NCBI Taxonomy" id="1316150"/>
    <lineage>
        <taxon>Eukaryota</taxon>
        <taxon>Fungi</taxon>
        <taxon>Fungi incertae sedis</taxon>
        <taxon>Mucoromycota</taxon>
        <taxon>Glomeromycotina</taxon>
        <taxon>Glomeromycetes</taxon>
        <taxon>Diversisporales</taxon>
        <taxon>Gigasporaceae</taxon>
        <taxon>Dentiscutata</taxon>
    </lineage>
</organism>
<dbReference type="EMBL" id="CAJVPU010021144">
    <property type="protein sequence ID" value="CAG8679954.1"/>
    <property type="molecule type" value="Genomic_DNA"/>
</dbReference>
<name>A0ACA9NXL7_9GLOM</name>
<feature type="non-terminal residue" evidence="1">
    <location>
        <position position="1"/>
    </location>
</feature>